<keyword evidence="4" id="KW-1185">Reference proteome</keyword>
<name>A0A9E6XYI9_9ACTN</name>
<dbReference type="AlphaFoldDB" id="A0A9E6XYI9"/>
<dbReference type="RefSeq" id="WP_259315966.1">
    <property type="nucleotide sequence ID" value="NZ_CP087164.1"/>
</dbReference>
<feature type="transmembrane region" description="Helical" evidence="2">
    <location>
        <begin position="280"/>
        <end position="297"/>
    </location>
</feature>
<feature type="transmembrane region" description="Helical" evidence="2">
    <location>
        <begin position="220"/>
        <end position="237"/>
    </location>
</feature>
<dbReference type="Pfam" id="PF04087">
    <property type="entry name" value="DUF389"/>
    <property type="match status" value="1"/>
</dbReference>
<evidence type="ECO:0000256" key="2">
    <source>
        <dbReference type="SAM" id="Phobius"/>
    </source>
</evidence>
<keyword evidence="2" id="KW-1133">Transmembrane helix</keyword>
<organism evidence="3 4">
    <name type="scientific">Capillimicrobium parvum</name>
    <dbReference type="NCBI Taxonomy" id="2884022"/>
    <lineage>
        <taxon>Bacteria</taxon>
        <taxon>Bacillati</taxon>
        <taxon>Actinomycetota</taxon>
        <taxon>Thermoleophilia</taxon>
        <taxon>Solirubrobacterales</taxon>
        <taxon>Capillimicrobiaceae</taxon>
        <taxon>Capillimicrobium</taxon>
    </lineage>
</organism>
<evidence type="ECO:0008006" key="5">
    <source>
        <dbReference type="Google" id="ProtNLM"/>
    </source>
</evidence>
<feature type="region of interest" description="Disordered" evidence="1">
    <location>
        <begin position="311"/>
        <end position="335"/>
    </location>
</feature>
<feature type="transmembrane region" description="Helical" evidence="2">
    <location>
        <begin position="244"/>
        <end position="268"/>
    </location>
</feature>
<evidence type="ECO:0000256" key="1">
    <source>
        <dbReference type="SAM" id="MobiDB-lite"/>
    </source>
</evidence>
<dbReference type="EMBL" id="CP087164">
    <property type="protein sequence ID" value="UGS36293.1"/>
    <property type="molecule type" value="Genomic_DNA"/>
</dbReference>
<dbReference type="PANTHER" id="PTHR20992">
    <property type="entry name" value="AT15442P-RELATED"/>
    <property type="match status" value="1"/>
</dbReference>
<sequence>MIHLRIVSPPNRTKEVLDLLGGDDAVCNVITLPGRAIKPTGDMILADVAREDASIVVSDLRHLGIEEHGSIAIEHIDTALGSNAAAAISSARGEEADAVVWEEVQTRTSEEASLSWTYLAFMMLAASIGACGLFTDNPILIVGAMVVSPDFGPIAGVCVGLVTRRGHLALRSMLAIVVGFAAASATAYVVAQALLVTGAADRDFNVDSSGLANLIASPDAFTFVVAFCAGAAGTLSLTTAKSGALIGVLISVTTIPAASDIGVSAATLDWHSAAGSAEQLIANIATIILAGTLTLLLQRLAYNRRRRAHDRARADDLASGSTPGTPRPRASSPRG</sequence>
<dbReference type="InterPro" id="IPR005240">
    <property type="entry name" value="DUF389"/>
</dbReference>
<keyword evidence="2" id="KW-0812">Transmembrane</keyword>
<proteinExistence type="predicted"/>
<protein>
    <recommendedName>
        <fullName evidence="5">DUF389 domain-containing protein</fullName>
    </recommendedName>
</protein>
<evidence type="ECO:0000313" key="4">
    <source>
        <dbReference type="Proteomes" id="UP001162834"/>
    </source>
</evidence>
<keyword evidence="2" id="KW-0472">Membrane</keyword>
<feature type="transmembrane region" description="Helical" evidence="2">
    <location>
        <begin position="116"/>
        <end position="135"/>
    </location>
</feature>
<dbReference type="PANTHER" id="PTHR20992:SF9">
    <property type="entry name" value="AT15442P-RELATED"/>
    <property type="match status" value="1"/>
</dbReference>
<reference evidence="3" key="1">
    <citation type="journal article" date="2022" name="Int. J. Syst. Evol. Microbiol.">
        <title>Pseudomonas aegrilactucae sp. nov. and Pseudomonas morbosilactucae sp. nov., pathogens causing bacterial rot of lettuce in Japan.</title>
        <authorList>
            <person name="Sawada H."/>
            <person name="Fujikawa T."/>
            <person name="Satou M."/>
        </authorList>
    </citation>
    <scope>NUCLEOTIDE SEQUENCE</scope>
    <source>
        <strain evidence="3">0166_1</strain>
    </source>
</reference>
<dbReference type="Proteomes" id="UP001162834">
    <property type="component" value="Chromosome"/>
</dbReference>
<accession>A0A9E6XYI9</accession>
<feature type="transmembrane region" description="Helical" evidence="2">
    <location>
        <begin position="141"/>
        <end position="162"/>
    </location>
</feature>
<feature type="transmembrane region" description="Helical" evidence="2">
    <location>
        <begin position="174"/>
        <end position="200"/>
    </location>
</feature>
<gene>
    <name evidence="3" type="ORF">DSM104329_02697</name>
</gene>
<evidence type="ECO:0000313" key="3">
    <source>
        <dbReference type="EMBL" id="UGS36293.1"/>
    </source>
</evidence>
<dbReference type="KEGG" id="sbae:DSM104329_02697"/>